<name>A0A4Y7QHW0_9AGAM</name>
<protein>
    <submittedName>
        <fullName evidence="2">Uncharacterized protein</fullName>
    </submittedName>
</protein>
<reference evidence="2 3" key="1">
    <citation type="submission" date="2018-06" db="EMBL/GenBank/DDBJ databases">
        <title>A transcriptomic atlas of mushroom development highlights an independent origin of complex multicellularity.</title>
        <authorList>
            <consortium name="DOE Joint Genome Institute"/>
            <person name="Krizsan K."/>
            <person name="Almasi E."/>
            <person name="Merenyi Z."/>
            <person name="Sahu N."/>
            <person name="Viragh M."/>
            <person name="Koszo T."/>
            <person name="Mondo S."/>
            <person name="Kiss B."/>
            <person name="Balint B."/>
            <person name="Kues U."/>
            <person name="Barry K."/>
            <person name="Hegedus J.C."/>
            <person name="Henrissat B."/>
            <person name="Johnson J."/>
            <person name="Lipzen A."/>
            <person name="Ohm R."/>
            <person name="Nagy I."/>
            <person name="Pangilinan J."/>
            <person name="Yan J."/>
            <person name="Xiong Y."/>
            <person name="Grigoriev I.V."/>
            <person name="Hibbett D.S."/>
            <person name="Nagy L.G."/>
        </authorList>
    </citation>
    <scope>NUCLEOTIDE SEQUENCE [LARGE SCALE GENOMIC DNA]</scope>
    <source>
        <strain evidence="2 3">SZMC22713</strain>
    </source>
</reference>
<dbReference type="Proteomes" id="UP000294933">
    <property type="component" value="Unassembled WGS sequence"/>
</dbReference>
<evidence type="ECO:0000313" key="3">
    <source>
        <dbReference type="Proteomes" id="UP000294933"/>
    </source>
</evidence>
<dbReference type="InterPro" id="IPR032675">
    <property type="entry name" value="LRR_dom_sf"/>
</dbReference>
<dbReference type="STRING" id="50990.A0A4Y7QHW0"/>
<dbReference type="Gene3D" id="3.80.10.10">
    <property type="entry name" value="Ribonuclease Inhibitor"/>
    <property type="match status" value="1"/>
</dbReference>
<keyword evidence="1" id="KW-0175">Coiled coil</keyword>
<dbReference type="EMBL" id="ML170161">
    <property type="protein sequence ID" value="TDL26692.1"/>
    <property type="molecule type" value="Genomic_DNA"/>
</dbReference>
<dbReference type="VEuPathDB" id="FungiDB:BD410DRAFT_531443"/>
<evidence type="ECO:0000313" key="2">
    <source>
        <dbReference type="EMBL" id="TDL26692.1"/>
    </source>
</evidence>
<evidence type="ECO:0000256" key="1">
    <source>
        <dbReference type="SAM" id="Coils"/>
    </source>
</evidence>
<feature type="coiled-coil region" evidence="1">
    <location>
        <begin position="526"/>
        <end position="553"/>
    </location>
</feature>
<dbReference type="SUPFAM" id="SSF52047">
    <property type="entry name" value="RNI-like"/>
    <property type="match status" value="1"/>
</dbReference>
<gene>
    <name evidence="2" type="ORF">BD410DRAFT_531443</name>
</gene>
<organism evidence="2 3">
    <name type="scientific">Rickenella mellea</name>
    <dbReference type="NCBI Taxonomy" id="50990"/>
    <lineage>
        <taxon>Eukaryota</taxon>
        <taxon>Fungi</taxon>
        <taxon>Dikarya</taxon>
        <taxon>Basidiomycota</taxon>
        <taxon>Agaricomycotina</taxon>
        <taxon>Agaricomycetes</taxon>
        <taxon>Hymenochaetales</taxon>
        <taxon>Rickenellaceae</taxon>
        <taxon>Rickenella</taxon>
    </lineage>
</organism>
<proteinExistence type="predicted"/>
<sequence>MLKGHRELSPDVFVILAATRPVLDLTPNLRRLFWHVDTDICFAHALLFISPHLETLHLCLHPVVTIATFKDFLADLPRLCPKLKRLHLDFDVATSALEPVLSTALAALAHLEELNVSAFGITSSVLRAVSSHRHLKKISARPFWGARFHGNVDDVKSIDVADLPIDAFPHLRDLDLDGLFSVVQNVLVQPCIPHAWLTRLFISASEEEPLETLRTLIVTIAASFPALDFLGITYLLKPSPSPAAGNDPAAIGLNIGNGNIMPGVGGPANPVPAAANTPATPPPPRPAPRISFAILRPLLSLQLKTLLLMHSHPLLITPADILEMGKAWGPPAVDPTSNKPARPHLRHLRLSPDPVYAPNEKAETELGLEILEDFALALPALEHLEIYLDVSRGEYAMAPIEPPSPAPSNAISPAIFSPPNLRTLPRPKTTFKALRILDVGTSPINLNPESYGAVARYLALLVPDANMALAFQPGWAMTWAGVSQDADVEFQAPRRACWARVGEMHRELCLAAKESEKEKEKERDSEKRIAKQAESMDERIKKLEEEIRMLKLATSFETAEVPTAIPAAT</sequence>
<keyword evidence="3" id="KW-1185">Reference proteome</keyword>
<accession>A0A4Y7QHW0</accession>
<dbReference type="OrthoDB" id="2447803at2759"/>
<dbReference type="AlphaFoldDB" id="A0A4Y7QHW0"/>